<dbReference type="PROSITE" id="PS51005">
    <property type="entry name" value="NAC"/>
    <property type="match status" value="1"/>
</dbReference>
<dbReference type="PANTHER" id="PTHR31719:SF88">
    <property type="entry name" value="OS07G0272700 PROTEIN"/>
    <property type="match status" value="1"/>
</dbReference>
<dbReference type="OrthoDB" id="694530at2759"/>
<dbReference type="PANTHER" id="PTHR31719">
    <property type="entry name" value="NAC TRANSCRIPTION FACTOR 56"/>
    <property type="match status" value="1"/>
</dbReference>
<dbReference type="InterPro" id="IPR003441">
    <property type="entry name" value="NAC-dom"/>
</dbReference>
<dbReference type="eggNOG" id="ENOG502R3KD">
    <property type="taxonomic scope" value="Eukaryota"/>
</dbReference>
<reference evidence="8" key="2">
    <citation type="submission" date="2017-06" db="EMBL/GenBank/DDBJ databases">
        <title>WGS assembly of Brachypodium distachyon.</title>
        <authorList>
            <consortium name="The International Brachypodium Initiative"/>
            <person name="Lucas S."/>
            <person name="Harmon-Smith M."/>
            <person name="Lail K."/>
            <person name="Tice H."/>
            <person name="Grimwood J."/>
            <person name="Bruce D."/>
            <person name="Barry K."/>
            <person name="Shu S."/>
            <person name="Lindquist E."/>
            <person name="Wang M."/>
            <person name="Pitluck S."/>
            <person name="Vogel J.P."/>
            <person name="Garvin D.F."/>
            <person name="Mockler T.C."/>
            <person name="Schmutz J."/>
            <person name="Rokhsar D."/>
            <person name="Bevan M.W."/>
        </authorList>
    </citation>
    <scope>NUCLEOTIDE SEQUENCE</scope>
    <source>
        <strain evidence="8">Bd21</strain>
    </source>
</reference>
<evidence type="ECO:0000256" key="2">
    <source>
        <dbReference type="ARBA" id="ARBA00023015"/>
    </source>
</evidence>
<reference evidence="9" key="3">
    <citation type="submission" date="2018-08" db="UniProtKB">
        <authorList>
            <consortium name="EnsemblPlants"/>
        </authorList>
    </citation>
    <scope>IDENTIFICATION</scope>
    <source>
        <strain evidence="9">cv. Bd21</strain>
    </source>
</reference>
<dbReference type="Pfam" id="PF02365">
    <property type="entry name" value="NAM"/>
    <property type="match status" value="1"/>
</dbReference>
<dbReference type="Proteomes" id="UP000008810">
    <property type="component" value="Chromosome 4"/>
</dbReference>
<keyword evidence="10" id="KW-1185">Reference proteome</keyword>
<evidence type="ECO:0000256" key="6">
    <source>
        <dbReference type="SAM" id="MobiDB-lite"/>
    </source>
</evidence>
<dbReference type="GO" id="GO:0006355">
    <property type="term" value="P:regulation of DNA-templated transcription"/>
    <property type="evidence" value="ECO:0007669"/>
    <property type="project" value="InterPro"/>
</dbReference>
<feature type="region of interest" description="Disordered" evidence="6">
    <location>
        <begin position="242"/>
        <end position="304"/>
    </location>
</feature>
<evidence type="ECO:0000256" key="4">
    <source>
        <dbReference type="ARBA" id="ARBA00023163"/>
    </source>
</evidence>
<reference evidence="8 9" key="1">
    <citation type="journal article" date="2010" name="Nature">
        <title>Genome sequencing and analysis of the model grass Brachypodium distachyon.</title>
        <authorList>
            <consortium name="International Brachypodium Initiative"/>
        </authorList>
    </citation>
    <scope>NUCLEOTIDE SEQUENCE [LARGE SCALE GENOMIC DNA]</scope>
    <source>
        <strain evidence="8">Bd21</strain>
        <strain evidence="9">cv. Bd21</strain>
    </source>
</reference>
<name>I1IN14_BRADI</name>
<dbReference type="RefSeq" id="XP_010239269.1">
    <property type="nucleotide sequence ID" value="XM_010240967.1"/>
</dbReference>
<evidence type="ECO:0000256" key="5">
    <source>
        <dbReference type="ARBA" id="ARBA00023242"/>
    </source>
</evidence>
<comment type="subcellular location">
    <subcellularLocation>
        <location evidence="1">Nucleus</location>
    </subcellularLocation>
</comment>
<dbReference type="Gene3D" id="2.170.150.80">
    <property type="entry name" value="NAC domain"/>
    <property type="match status" value="1"/>
</dbReference>
<dbReference type="SUPFAM" id="SSF101941">
    <property type="entry name" value="NAC domain"/>
    <property type="match status" value="1"/>
</dbReference>
<dbReference type="InterPro" id="IPR036093">
    <property type="entry name" value="NAC_dom_sf"/>
</dbReference>
<evidence type="ECO:0000313" key="9">
    <source>
        <dbReference type="EnsemblPlants" id="KQJ89191"/>
    </source>
</evidence>
<dbReference type="GeneID" id="104585050"/>
<gene>
    <name evidence="9" type="primary">LOC104585050</name>
    <name evidence="8" type="ORF">BRADI_4g24060v3</name>
</gene>
<evidence type="ECO:0000259" key="7">
    <source>
        <dbReference type="PROSITE" id="PS51005"/>
    </source>
</evidence>
<evidence type="ECO:0000313" key="10">
    <source>
        <dbReference type="Proteomes" id="UP000008810"/>
    </source>
</evidence>
<feature type="domain" description="NAC" evidence="7">
    <location>
        <begin position="13"/>
        <end position="167"/>
    </location>
</feature>
<dbReference type="EMBL" id="CM000883">
    <property type="protein sequence ID" value="KQJ89191.1"/>
    <property type="molecule type" value="Genomic_DNA"/>
</dbReference>
<organism evidence="9">
    <name type="scientific">Brachypodium distachyon</name>
    <name type="common">Purple false brome</name>
    <name type="synonym">Trachynia distachya</name>
    <dbReference type="NCBI Taxonomy" id="15368"/>
    <lineage>
        <taxon>Eukaryota</taxon>
        <taxon>Viridiplantae</taxon>
        <taxon>Streptophyta</taxon>
        <taxon>Embryophyta</taxon>
        <taxon>Tracheophyta</taxon>
        <taxon>Spermatophyta</taxon>
        <taxon>Magnoliopsida</taxon>
        <taxon>Liliopsida</taxon>
        <taxon>Poales</taxon>
        <taxon>Poaceae</taxon>
        <taxon>BOP clade</taxon>
        <taxon>Pooideae</taxon>
        <taxon>Stipodae</taxon>
        <taxon>Brachypodieae</taxon>
        <taxon>Brachypodium</taxon>
    </lineage>
</organism>
<keyword evidence="4" id="KW-0804">Transcription</keyword>
<dbReference type="STRING" id="15368.I1IN14"/>
<dbReference type="GO" id="GO:0005634">
    <property type="term" value="C:nucleus"/>
    <property type="evidence" value="ECO:0007669"/>
    <property type="project" value="UniProtKB-SubCell"/>
</dbReference>
<protein>
    <recommendedName>
        <fullName evidence="7">NAC domain-containing protein</fullName>
    </recommendedName>
</protein>
<evidence type="ECO:0000256" key="3">
    <source>
        <dbReference type="ARBA" id="ARBA00023125"/>
    </source>
</evidence>
<evidence type="ECO:0000313" key="8">
    <source>
        <dbReference type="EMBL" id="KQJ89191.1"/>
    </source>
</evidence>
<keyword evidence="3" id="KW-0238">DNA-binding</keyword>
<accession>I1IN14</accession>
<dbReference type="AlphaFoldDB" id="I1IN14"/>
<dbReference type="EnsemblPlants" id="KQJ89191">
    <property type="protein sequence ID" value="KQJ89191"/>
    <property type="gene ID" value="BRADI_4g24060v3"/>
</dbReference>
<proteinExistence type="predicted"/>
<dbReference type="Gramene" id="KQJ89191">
    <property type="protein sequence ID" value="KQJ89191"/>
    <property type="gene ID" value="BRADI_4g24060v3"/>
</dbReference>
<keyword evidence="5" id="KW-0539">Nucleus</keyword>
<evidence type="ECO:0000256" key="1">
    <source>
        <dbReference type="ARBA" id="ARBA00004123"/>
    </source>
</evidence>
<sequence length="304" mass="32527">MEAARYGFATPGGSPLYKFDPTDEDLVIHYLLPRALGLPFPYSHAVIDADPGGLPPWQVLERHGIDMFSGAADQAFFFGPAPDPDHNGGRMVRIVEGGGFWQGQKGEDGVVVFLRPGDGAELEVTFNRYNLTFYDGKSERSTGFVMHEFEIVDPPHLNAMLTRVKFDKARERMAGKLAQEAAAAADGGGEEGDYCVDPLEAVFPRPGEFAGGGYTQAVLDNFYEKKEYEHFLLFQQYEMEQQSWQAGDPSNGGEGSSGGGGEEEQQQEAGGVFCGGGYDGGSDHGSDVGTGGSTISHCGDSAGA</sequence>
<dbReference type="KEGG" id="bdi:104585050"/>
<keyword evidence="2" id="KW-0805">Transcription regulation</keyword>
<feature type="compositionally biased region" description="Gly residues" evidence="6">
    <location>
        <begin position="250"/>
        <end position="260"/>
    </location>
</feature>
<dbReference type="GO" id="GO:0003677">
    <property type="term" value="F:DNA binding"/>
    <property type="evidence" value="ECO:0007669"/>
    <property type="project" value="UniProtKB-KW"/>
</dbReference>
<dbReference type="HOGENOM" id="CLU_858820_0_0_1"/>